<evidence type="ECO:0000313" key="3">
    <source>
        <dbReference type="Proteomes" id="UP001500305"/>
    </source>
</evidence>
<comment type="caution">
    <text evidence="2">The sequence shown here is derived from an EMBL/GenBank/DDBJ whole genome shotgun (WGS) entry which is preliminary data.</text>
</comment>
<protein>
    <recommendedName>
        <fullName evidence="4">SpdD protein</fullName>
    </recommendedName>
</protein>
<accession>A0ABN3DF44</accession>
<evidence type="ECO:0000256" key="1">
    <source>
        <dbReference type="SAM" id="Phobius"/>
    </source>
</evidence>
<keyword evidence="1" id="KW-1133">Transmembrane helix</keyword>
<dbReference type="RefSeq" id="WP_344634670.1">
    <property type="nucleotide sequence ID" value="NZ_BAAATR010000002.1"/>
</dbReference>
<proteinExistence type="predicted"/>
<keyword evidence="3" id="KW-1185">Reference proteome</keyword>
<dbReference type="EMBL" id="BAAATR010000002">
    <property type="protein sequence ID" value="GAA2229510.1"/>
    <property type="molecule type" value="Genomic_DNA"/>
</dbReference>
<organism evidence="2 3">
    <name type="scientific">Kitasatospora cystarginea</name>
    <dbReference type="NCBI Taxonomy" id="58350"/>
    <lineage>
        <taxon>Bacteria</taxon>
        <taxon>Bacillati</taxon>
        <taxon>Actinomycetota</taxon>
        <taxon>Actinomycetes</taxon>
        <taxon>Kitasatosporales</taxon>
        <taxon>Streptomycetaceae</taxon>
        <taxon>Kitasatospora</taxon>
    </lineage>
</organism>
<reference evidence="2 3" key="1">
    <citation type="journal article" date="2019" name="Int. J. Syst. Evol. Microbiol.">
        <title>The Global Catalogue of Microorganisms (GCM) 10K type strain sequencing project: providing services to taxonomists for standard genome sequencing and annotation.</title>
        <authorList>
            <consortium name="The Broad Institute Genomics Platform"/>
            <consortium name="The Broad Institute Genome Sequencing Center for Infectious Disease"/>
            <person name="Wu L."/>
            <person name="Ma J."/>
        </authorList>
    </citation>
    <scope>NUCLEOTIDE SEQUENCE [LARGE SCALE GENOMIC DNA]</scope>
    <source>
        <strain evidence="2 3">JCM 7356</strain>
    </source>
</reference>
<dbReference type="Proteomes" id="UP001500305">
    <property type="component" value="Unassembled WGS sequence"/>
</dbReference>
<sequence length="72" mass="7159">MPPEPDPAPTYSALPTPVAAPAATTAAAVPPPPAPAPHLDPVVWTAVVLVAVLLPAALAAVAHSFPVIRSRS</sequence>
<evidence type="ECO:0000313" key="2">
    <source>
        <dbReference type="EMBL" id="GAA2229510.1"/>
    </source>
</evidence>
<keyword evidence="1" id="KW-0812">Transmembrane</keyword>
<feature type="transmembrane region" description="Helical" evidence="1">
    <location>
        <begin position="42"/>
        <end position="62"/>
    </location>
</feature>
<evidence type="ECO:0008006" key="4">
    <source>
        <dbReference type="Google" id="ProtNLM"/>
    </source>
</evidence>
<keyword evidence="1" id="KW-0472">Membrane</keyword>
<name>A0ABN3DF44_9ACTN</name>
<gene>
    <name evidence="2" type="ORF">GCM10010430_06830</name>
</gene>